<dbReference type="Proteomes" id="UP000733744">
    <property type="component" value="Unassembled WGS sequence"/>
</dbReference>
<dbReference type="RefSeq" id="WP_127026805.1">
    <property type="nucleotide sequence ID" value="NZ_RYFG02000025.1"/>
</dbReference>
<proteinExistence type="predicted"/>
<dbReference type="Pfam" id="PF13558">
    <property type="entry name" value="SbcC_Walker_B"/>
    <property type="match status" value="1"/>
</dbReference>
<evidence type="ECO:0000256" key="1">
    <source>
        <dbReference type="SAM" id="Coils"/>
    </source>
</evidence>
<evidence type="ECO:0000259" key="3">
    <source>
        <dbReference type="Pfam" id="PF13476"/>
    </source>
</evidence>
<evidence type="ECO:0000313" key="5">
    <source>
        <dbReference type="Proteomes" id="UP000733744"/>
    </source>
</evidence>
<dbReference type="InterPro" id="IPR038729">
    <property type="entry name" value="Rad50/SbcC_AAA"/>
</dbReference>
<comment type="caution">
    <text evidence="4">The sequence shown here is derived from an EMBL/GenBank/DDBJ whole genome shotgun (WGS) entry which is preliminary data.</text>
</comment>
<accession>A0ABY3CDJ7</accession>
<feature type="coiled-coil region" evidence="1">
    <location>
        <begin position="722"/>
        <end position="749"/>
    </location>
</feature>
<sequence>MRILAIRGKNLASLAEPFEILLNSGPLEQAGLFAITGQTGAGKSTILDALCLALYDKVPRLPDGHGFAVGHKDEDENLRVTSNDVRSILRRGTANAYAEVDFIGKDKQHYRARWEVSKARGKADGRLQPQEVMLTKIDDDQRIGQGKKNTLETISELIDLNFDQFRRSVLLAQGDFAAFLKAKKDERSSLLERITGTELYSELSIAAFERARQEKDALSRIASRIQDQIPLDADARQQLEQQRDQLVGQLAELDQQIAGNQKIIDWYAELKKLQQAEQAARDNLAVSRQASDVAEADRQWLRKVEAAQPLRPLLAQYQTANAEHRDAEQKSKDSSAQQTAAEIKLQSATELLATQAKALAEAEQQQQQAQPLLIQARALDTRIDVIRQAVESLTIEESQLFTALGSAEKEQQSLLTRQAEQTAKLQQLTIWLEQNQAIKPIAAEWKRWDGELERYQALNARKIEAALNAERLRLAIANDERSLAELKSAIDDSDKKLEQHQQTLAQLKIQDGRQSLEDLHRDKDELDAKREQITQALSLASNAQGLQQAIKQDQDKLAAVEQATKDGMLQLQSLNREQAANGAALAEARKALELMQAITHKNAEQFRSLLQDDQPCPVCGALEHPWKTHASLGNEQAEAQSARVAELESRHETLIKTIAELTNSISQGETQKTELADKLSEARTKLVQYGHDWSAVAMTDKADFPVTDSRLLPALKSQGEQIDSALELIKQQQKAALELQRQLKAGQDSFAAEQQNKESLSAEYAARDKQHAKNKADLEHAAAAVEDLGGQLQAIVTLLAAPFRQLDNWQADLQGDGAKFRQVCSEQAQQFLLIEQQVEAVGKDLEKINHDQKLAEQALNQCLQQHRLKQEELNSRTEQQQKLLAEREVALPNVSADSYEQSVNQGLHSARVAHQQAGSHVSQAETDLATHKQARQHWQSEVGRRLDNLDKAAAALNRSLEKLQIDVEQLNRLLEKDEHWLAEQKAGIAELERALQESEALLKVKSDDCVKHQNNPVDKSEEDANKQSAELQQQRQLAHSRKEECVILLREDDKKTAAGQLLKAELDSQQERWKQWESLNELIGSKNGAKFRTFAQSLTLEALLAHSNRHLEDFAKRYALQRVPGSDLELQIIDRDMADDVRSVHSLSGGESFLVSLALALGLASLSSNKTQVESLFIDEGFGSLDPETLDIAIASLDTLQALGRKVGVISHVPILVERIGAKVVVEKQGGGRSRVLIVGGY</sequence>
<dbReference type="PANTHER" id="PTHR32114">
    <property type="entry name" value="ABC TRANSPORTER ABCH.3"/>
    <property type="match status" value="1"/>
</dbReference>
<dbReference type="InterPro" id="IPR027417">
    <property type="entry name" value="P-loop_NTPase"/>
</dbReference>
<feature type="compositionally biased region" description="Basic and acidic residues" evidence="2">
    <location>
        <begin position="322"/>
        <end position="333"/>
    </location>
</feature>
<feature type="coiled-coil region" evidence="1">
    <location>
        <begin position="460"/>
        <end position="563"/>
    </location>
</feature>
<feature type="region of interest" description="Disordered" evidence="2">
    <location>
        <begin position="320"/>
        <end position="340"/>
    </location>
</feature>
<keyword evidence="1" id="KW-0175">Coiled coil</keyword>
<protein>
    <submittedName>
        <fullName evidence="4">Chromosome segregation protein SMC</fullName>
    </submittedName>
</protein>
<dbReference type="PANTHER" id="PTHR32114:SF2">
    <property type="entry name" value="ABC TRANSPORTER ABCH.3"/>
    <property type="match status" value="1"/>
</dbReference>
<feature type="region of interest" description="Disordered" evidence="2">
    <location>
        <begin position="1012"/>
        <end position="1032"/>
    </location>
</feature>
<evidence type="ECO:0000313" key="4">
    <source>
        <dbReference type="EMBL" id="TRX00710.1"/>
    </source>
</evidence>
<reference evidence="4 5" key="1">
    <citation type="journal article" date="2019" name="Antonie Van Leeuwenhoek">
        <title>Description of 'Ca. Methylobacter oryzae' KRF1, a novel species from the environmentally important Methylobacter clade 2.</title>
        <authorList>
            <person name="Khatri K."/>
            <person name="Mohite J.A."/>
            <person name="Pandit P.S."/>
            <person name="Bahulikar R."/>
            <person name="Rahalkar M.C."/>
        </authorList>
    </citation>
    <scope>NUCLEOTIDE SEQUENCE [LARGE SCALE GENOMIC DNA]</scope>
    <source>
        <strain evidence="4 5">KRF1</strain>
    </source>
</reference>
<dbReference type="SUPFAM" id="SSF52540">
    <property type="entry name" value="P-loop containing nucleoside triphosphate hydrolases"/>
    <property type="match status" value="1"/>
</dbReference>
<feature type="domain" description="Rad50/SbcC-type AAA" evidence="3">
    <location>
        <begin position="7"/>
        <end position="256"/>
    </location>
</feature>
<name>A0ABY3CDJ7_9GAMM</name>
<gene>
    <name evidence="4" type="ORF">EKO24_005155</name>
</gene>
<feature type="coiled-coil region" evidence="1">
    <location>
        <begin position="208"/>
        <end position="290"/>
    </location>
</feature>
<dbReference type="Gene3D" id="3.40.50.300">
    <property type="entry name" value="P-loop containing nucleotide triphosphate hydrolases"/>
    <property type="match status" value="2"/>
</dbReference>
<evidence type="ECO:0000256" key="2">
    <source>
        <dbReference type="SAM" id="MobiDB-lite"/>
    </source>
</evidence>
<dbReference type="Pfam" id="PF13476">
    <property type="entry name" value="AAA_23"/>
    <property type="match status" value="1"/>
</dbReference>
<dbReference type="EMBL" id="RYFG02000025">
    <property type="protein sequence ID" value="TRX00710.1"/>
    <property type="molecule type" value="Genomic_DNA"/>
</dbReference>
<feature type="coiled-coil region" evidence="1">
    <location>
        <begin position="637"/>
        <end position="664"/>
    </location>
</feature>
<keyword evidence="5" id="KW-1185">Reference proteome</keyword>
<organism evidence="4 5">
    <name type="scientific">Candidatus Methylobacter oryzae</name>
    <dbReference type="NCBI Taxonomy" id="2497749"/>
    <lineage>
        <taxon>Bacteria</taxon>
        <taxon>Pseudomonadati</taxon>
        <taxon>Pseudomonadota</taxon>
        <taxon>Gammaproteobacteria</taxon>
        <taxon>Methylococcales</taxon>
        <taxon>Methylococcaceae</taxon>
        <taxon>Methylobacter</taxon>
    </lineage>
</organism>